<gene>
    <name evidence="2" type="ORF">BJ684DRAFT_20548</name>
</gene>
<dbReference type="AlphaFoldDB" id="A0A4P9Y2D9"/>
<protein>
    <recommendedName>
        <fullName evidence="4">Membrane anchor Opy2 N-terminal domain-containing protein</fullName>
    </recommendedName>
</protein>
<feature type="signal peptide" evidence="1">
    <location>
        <begin position="1"/>
        <end position="19"/>
    </location>
</feature>
<feature type="chain" id="PRO_5020975657" description="Membrane anchor Opy2 N-terminal domain-containing protein" evidence="1">
    <location>
        <begin position="20"/>
        <end position="118"/>
    </location>
</feature>
<keyword evidence="3" id="KW-1185">Reference proteome</keyword>
<accession>A0A4P9Y2D9</accession>
<evidence type="ECO:0000313" key="3">
    <source>
        <dbReference type="Proteomes" id="UP000267251"/>
    </source>
</evidence>
<dbReference type="EMBL" id="KZ988158">
    <property type="protein sequence ID" value="RKP12933.1"/>
    <property type="molecule type" value="Genomic_DNA"/>
</dbReference>
<keyword evidence="1" id="KW-0732">Signal</keyword>
<evidence type="ECO:0000313" key="2">
    <source>
        <dbReference type="EMBL" id="RKP12933.1"/>
    </source>
</evidence>
<name>A0A4P9Y2D9_9FUNG</name>
<dbReference type="Proteomes" id="UP000267251">
    <property type="component" value="Unassembled WGS sequence"/>
</dbReference>
<proteinExistence type="predicted"/>
<dbReference type="OrthoDB" id="10371239at2759"/>
<organism evidence="2 3">
    <name type="scientific">Piptocephalis cylindrospora</name>
    <dbReference type="NCBI Taxonomy" id="1907219"/>
    <lineage>
        <taxon>Eukaryota</taxon>
        <taxon>Fungi</taxon>
        <taxon>Fungi incertae sedis</taxon>
        <taxon>Zoopagomycota</taxon>
        <taxon>Zoopagomycotina</taxon>
        <taxon>Zoopagomycetes</taxon>
        <taxon>Zoopagales</taxon>
        <taxon>Piptocephalidaceae</taxon>
        <taxon>Piptocephalis</taxon>
    </lineage>
</organism>
<reference evidence="3" key="1">
    <citation type="journal article" date="2018" name="Nat. Microbiol.">
        <title>Leveraging single-cell genomics to expand the fungal tree of life.</title>
        <authorList>
            <person name="Ahrendt S.R."/>
            <person name="Quandt C.A."/>
            <person name="Ciobanu D."/>
            <person name="Clum A."/>
            <person name="Salamov A."/>
            <person name="Andreopoulos B."/>
            <person name="Cheng J.F."/>
            <person name="Woyke T."/>
            <person name="Pelin A."/>
            <person name="Henrissat B."/>
            <person name="Reynolds N.K."/>
            <person name="Benny G.L."/>
            <person name="Smith M.E."/>
            <person name="James T.Y."/>
            <person name="Grigoriev I.V."/>
        </authorList>
    </citation>
    <scope>NUCLEOTIDE SEQUENCE [LARGE SCALE GENOMIC DNA]</scope>
</reference>
<evidence type="ECO:0008006" key="4">
    <source>
        <dbReference type="Google" id="ProtNLM"/>
    </source>
</evidence>
<sequence length="118" mass="12725">MKLFTALASLTLLVSMVAGAETDANGREVVCNACVNGQKSCYYKCDGDEVCPKIIFYRPCNGDDDSPSNSEDVPPMPLPSPEWVCNPCVNGEQICHPNCPPGRQCIQIVRAQKCTANA</sequence>
<evidence type="ECO:0000256" key="1">
    <source>
        <dbReference type="SAM" id="SignalP"/>
    </source>
</evidence>